<reference evidence="4" key="1">
    <citation type="submission" date="2018-02" db="EMBL/GenBank/DDBJ databases">
        <title>Genome sequencing of Solimonas sp. HR-BB.</title>
        <authorList>
            <person name="Lee Y."/>
            <person name="Jeon C.O."/>
        </authorList>
    </citation>
    <scope>NUCLEOTIDE SEQUENCE [LARGE SCALE GENOMIC DNA]</scope>
    <source>
        <strain evidence="4">HR-E</strain>
    </source>
</reference>
<protein>
    <recommendedName>
        <fullName evidence="2">ABC-type transport auxiliary lipoprotein component domain-containing protein</fullName>
    </recommendedName>
</protein>
<dbReference type="Pfam" id="PF03886">
    <property type="entry name" value="ABC_trans_aux"/>
    <property type="match status" value="1"/>
</dbReference>
<evidence type="ECO:0000256" key="1">
    <source>
        <dbReference type="SAM" id="MobiDB-lite"/>
    </source>
</evidence>
<evidence type="ECO:0000313" key="3">
    <source>
        <dbReference type="EMBL" id="PQA41720.1"/>
    </source>
</evidence>
<dbReference type="SUPFAM" id="SSF159594">
    <property type="entry name" value="XCC0632-like"/>
    <property type="match status" value="1"/>
</dbReference>
<dbReference type="Proteomes" id="UP000243900">
    <property type="component" value="Unassembled WGS sequence"/>
</dbReference>
<sequence>KEQQRWAEPLAADIGRALAENLAQALPEAYVYSQAASAATALPPRFRVSVDVQRFESRLRGQGAGAVLDTAWTVTELSSGRRQACRTLIRAPLRGRGYDGLVAAHQDALASLGERIGAMVAGVAAGQPVPATPADSYCQRPPAPPASAGDTP</sequence>
<evidence type="ECO:0000259" key="2">
    <source>
        <dbReference type="Pfam" id="PF03886"/>
    </source>
</evidence>
<feature type="non-terminal residue" evidence="3">
    <location>
        <position position="1"/>
    </location>
</feature>
<keyword evidence="4" id="KW-1185">Reference proteome</keyword>
<name>A0A2P6ASD0_9GAMM</name>
<evidence type="ECO:0000313" key="4">
    <source>
        <dbReference type="Proteomes" id="UP000243900"/>
    </source>
</evidence>
<dbReference type="InterPro" id="IPR005586">
    <property type="entry name" value="ABC_trans_aux"/>
</dbReference>
<dbReference type="RefSeq" id="WP_146089239.1">
    <property type="nucleotide sequence ID" value="NZ_PTQZ01000127.1"/>
</dbReference>
<proteinExistence type="predicted"/>
<comment type="caution">
    <text evidence="3">The sequence shown here is derived from an EMBL/GenBank/DDBJ whole genome shotgun (WGS) entry which is preliminary data.</text>
</comment>
<dbReference type="AlphaFoldDB" id="A0A2P6ASD0"/>
<accession>A0A2P6ASD0</accession>
<feature type="region of interest" description="Disordered" evidence="1">
    <location>
        <begin position="130"/>
        <end position="152"/>
    </location>
</feature>
<organism evidence="3 4">
    <name type="scientific">Amnimonas aquatica</name>
    <dbReference type="NCBI Taxonomy" id="2094561"/>
    <lineage>
        <taxon>Bacteria</taxon>
        <taxon>Pseudomonadati</taxon>
        <taxon>Pseudomonadota</taxon>
        <taxon>Gammaproteobacteria</taxon>
        <taxon>Moraxellales</taxon>
        <taxon>Moraxellaceae</taxon>
        <taxon>Amnimonas</taxon>
    </lineage>
</organism>
<dbReference type="Gene3D" id="3.40.50.10610">
    <property type="entry name" value="ABC-type transport auxiliary lipoprotein component"/>
    <property type="match status" value="1"/>
</dbReference>
<dbReference type="EMBL" id="PTQZ01000127">
    <property type="protein sequence ID" value="PQA41720.1"/>
    <property type="molecule type" value="Genomic_DNA"/>
</dbReference>
<feature type="domain" description="ABC-type transport auxiliary lipoprotein component" evidence="2">
    <location>
        <begin position="2"/>
        <end position="116"/>
    </location>
</feature>
<gene>
    <name evidence="3" type="ORF">C5O18_06130</name>
</gene>